<keyword evidence="4" id="KW-1185">Reference proteome</keyword>
<comment type="caution">
    <text evidence="3">The sequence shown here is derived from an EMBL/GenBank/DDBJ whole genome shotgun (WGS) entry which is preliminary data.</text>
</comment>
<keyword evidence="1" id="KW-0472">Membrane</keyword>
<dbReference type="AlphaFoldDB" id="A9EAZ3"/>
<dbReference type="Proteomes" id="UP000002945">
    <property type="component" value="Unassembled WGS sequence"/>
</dbReference>
<sequence>MMLGLVLHSALTYNVTVHGNVWNIKDTEATNITTDFLVLMIHSFRMPIFFLIAGFFGALLFYERKPWQMIKNRTVRIVIPFIVFLLILTPIMQFSFGYASETFGGQENALTNALALFSEFSVYIPKSTSHLWFLYYLFFATTFTVLLAFLLKKTPKLTQRIKKNGNYIFHKPVLRILFFSGITFFILTVLKTPMVASSTSLIPDTNTFVYYTSFYLIGWLLYTSKQQLETLKKYDWLCVILAILLVVIQGILIQYADLGLKSNTNSPLLIAFSSSIVWLFIFGITGLFIRYGSHHSTRMRYISDASYWVYLIHLPLTALFPILLQKVPINGILKFLIVTIATAIVCFTSYHFFVRNTFIGKFLNGRKYPKNLKSL</sequence>
<feature type="transmembrane region" description="Helical" evidence="1">
    <location>
        <begin position="208"/>
        <end position="224"/>
    </location>
</feature>
<feature type="transmembrane region" description="Helical" evidence="1">
    <location>
        <begin position="133"/>
        <end position="151"/>
    </location>
</feature>
<protein>
    <submittedName>
        <fullName evidence="3">2,3,4,5-tetrahydropyridine-2-carboxylate N-succinyltransferase</fullName>
        <ecNumber evidence="3">2.3.1.117</ecNumber>
    </submittedName>
</protein>
<keyword evidence="3" id="KW-0012">Acyltransferase</keyword>
<accession>A9EAZ3</accession>
<evidence type="ECO:0000313" key="3">
    <source>
        <dbReference type="EMBL" id="EDP94555.1"/>
    </source>
</evidence>
<proteinExistence type="predicted"/>
<feature type="transmembrane region" description="Helical" evidence="1">
    <location>
        <begin position="43"/>
        <end position="62"/>
    </location>
</feature>
<dbReference type="Pfam" id="PF01757">
    <property type="entry name" value="Acyl_transf_3"/>
    <property type="match status" value="1"/>
</dbReference>
<dbReference type="GO" id="GO:0008666">
    <property type="term" value="F:2,3,4,5-tetrahydropyridine-2,6-dicarboxylate N-succinyltransferase activity"/>
    <property type="evidence" value="ECO:0007669"/>
    <property type="project" value="UniProtKB-EC"/>
</dbReference>
<organism evidence="3 4">
    <name type="scientific">Kordia algicida OT-1</name>
    <dbReference type="NCBI Taxonomy" id="391587"/>
    <lineage>
        <taxon>Bacteria</taxon>
        <taxon>Pseudomonadati</taxon>
        <taxon>Bacteroidota</taxon>
        <taxon>Flavobacteriia</taxon>
        <taxon>Flavobacteriales</taxon>
        <taxon>Flavobacteriaceae</taxon>
        <taxon>Kordia</taxon>
    </lineage>
</organism>
<feature type="domain" description="Acyltransferase 3" evidence="2">
    <location>
        <begin position="7"/>
        <end position="350"/>
    </location>
</feature>
<dbReference type="HOGENOM" id="CLU_036182_1_0_10"/>
<gene>
    <name evidence="3" type="primary">dapD</name>
    <name evidence="3" type="ORF">KAOT1_10346</name>
</gene>
<evidence type="ECO:0000256" key="1">
    <source>
        <dbReference type="SAM" id="Phobius"/>
    </source>
</evidence>
<feature type="transmembrane region" description="Helical" evidence="1">
    <location>
        <begin position="172"/>
        <end position="196"/>
    </location>
</feature>
<dbReference type="InterPro" id="IPR002656">
    <property type="entry name" value="Acyl_transf_3_dom"/>
</dbReference>
<dbReference type="EMBL" id="ABIB01000016">
    <property type="protein sequence ID" value="EDP94555.1"/>
    <property type="molecule type" value="Genomic_DNA"/>
</dbReference>
<dbReference type="InterPro" id="IPR050623">
    <property type="entry name" value="Glucan_succinyl_AcylTrfase"/>
</dbReference>
<feature type="transmembrane region" description="Helical" evidence="1">
    <location>
        <begin position="268"/>
        <end position="289"/>
    </location>
</feature>
<name>A9EAZ3_9FLAO</name>
<feature type="transmembrane region" description="Helical" evidence="1">
    <location>
        <begin position="335"/>
        <end position="354"/>
    </location>
</feature>
<reference evidence="3 4" key="1">
    <citation type="journal article" date="2011" name="J. Bacteriol.">
        <title>Genome sequence of the algicidal bacterium Kordia algicida OT-1.</title>
        <authorList>
            <person name="Lee H.S."/>
            <person name="Kang S.G."/>
            <person name="Kwon K.K."/>
            <person name="Lee J.H."/>
            <person name="Kim S.J."/>
        </authorList>
    </citation>
    <scope>NUCLEOTIDE SEQUENCE [LARGE SCALE GENOMIC DNA]</scope>
    <source>
        <strain evidence="3 4">OT-1</strain>
    </source>
</reference>
<dbReference type="eggNOG" id="COG1835">
    <property type="taxonomic scope" value="Bacteria"/>
</dbReference>
<evidence type="ECO:0000259" key="2">
    <source>
        <dbReference type="Pfam" id="PF01757"/>
    </source>
</evidence>
<evidence type="ECO:0000313" key="4">
    <source>
        <dbReference type="Proteomes" id="UP000002945"/>
    </source>
</evidence>
<dbReference type="PANTHER" id="PTHR36927:SF1">
    <property type="entry name" value="MDO-LIKE PROTEIN"/>
    <property type="match status" value="1"/>
</dbReference>
<feature type="transmembrane region" description="Helical" evidence="1">
    <location>
        <begin position="236"/>
        <end position="256"/>
    </location>
</feature>
<feature type="transmembrane region" description="Helical" evidence="1">
    <location>
        <begin position="74"/>
        <end position="96"/>
    </location>
</feature>
<keyword evidence="1" id="KW-1133">Transmembrane helix</keyword>
<dbReference type="EC" id="2.3.1.117" evidence="3"/>
<feature type="transmembrane region" description="Helical" evidence="1">
    <location>
        <begin position="301"/>
        <end position="323"/>
    </location>
</feature>
<keyword evidence="1" id="KW-0812">Transmembrane</keyword>
<dbReference type="PANTHER" id="PTHR36927">
    <property type="entry name" value="BLR4337 PROTEIN"/>
    <property type="match status" value="1"/>
</dbReference>
<dbReference type="STRING" id="391587.KAOT1_10346"/>
<keyword evidence="3" id="KW-0808">Transferase</keyword>